<accession>E8ZKG5</accession>
<dbReference type="AlphaFoldDB" id="E8ZKG5"/>
<sequence>MVLASYYRLYLWIFFYSFFGLMMVAIVMDNASASENIKFPRFLNTLVCFIFACASLFLKHRMSDKLVNVEFLSEQPKVWINKYTKNTRRRRKATKSTYKIAFFMSHFVSNFIALIPVIAFAILVFIGKDTSLTNTNKWVIKEFFIAGSLVRYASWYPTMICANFLIFRKRKRLRLLTTV</sequence>
<keyword evidence="1" id="KW-0472">Membrane</keyword>
<dbReference type="KEGG" id="mha:HF1_01230"/>
<dbReference type="EMBL" id="FR773153">
    <property type="protein sequence ID" value="CBY92131.1"/>
    <property type="molecule type" value="Genomic_DNA"/>
</dbReference>
<evidence type="ECO:0000313" key="3">
    <source>
        <dbReference type="Proteomes" id="UP000008637"/>
    </source>
</evidence>
<feature type="transmembrane region" description="Helical" evidence="1">
    <location>
        <begin position="39"/>
        <end position="58"/>
    </location>
</feature>
<keyword evidence="3" id="KW-1185">Reference proteome</keyword>
<proteinExistence type="predicted"/>
<keyword evidence="1" id="KW-1133">Transmembrane helix</keyword>
<evidence type="ECO:0000313" key="2">
    <source>
        <dbReference type="EMBL" id="CBY92131.1"/>
    </source>
</evidence>
<feature type="transmembrane region" description="Helical" evidence="1">
    <location>
        <begin position="100"/>
        <end position="123"/>
    </location>
</feature>
<keyword evidence="1" id="KW-0812">Transmembrane</keyword>
<protein>
    <submittedName>
        <fullName evidence="2">Uncharacterized protein</fullName>
    </submittedName>
</protein>
<organism evidence="2 3">
    <name type="scientific">Mycoplasma haemofelis (strain Langford 1)</name>
    <name type="common">Haemobartonella felis</name>
    <dbReference type="NCBI Taxonomy" id="941640"/>
    <lineage>
        <taxon>Bacteria</taxon>
        <taxon>Bacillati</taxon>
        <taxon>Mycoplasmatota</taxon>
        <taxon>Mollicutes</taxon>
        <taxon>Mycoplasmataceae</taxon>
        <taxon>Mycoplasma</taxon>
    </lineage>
</organism>
<feature type="transmembrane region" description="Helical" evidence="1">
    <location>
        <begin position="143"/>
        <end position="166"/>
    </location>
</feature>
<feature type="transmembrane region" description="Helical" evidence="1">
    <location>
        <begin position="9"/>
        <end position="27"/>
    </location>
</feature>
<gene>
    <name evidence="2" type="ordered locus">HF1_01230</name>
</gene>
<name>E8ZKG5_MYCHL</name>
<dbReference type="OrthoDB" id="9829121at2"/>
<dbReference type="HOGENOM" id="CLU_1675923_0_0_14"/>
<evidence type="ECO:0000256" key="1">
    <source>
        <dbReference type="SAM" id="Phobius"/>
    </source>
</evidence>
<reference evidence="2 3" key="1">
    <citation type="journal article" date="2011" name="J. Bacteriol.">
        <title>Complete genome sequence of Mycoplasma haemofelis, a hemotropic mycoplasma.</title>
        <authorList>
            <person name="Barker E.N."/>
            <person name="Helps C.R."/>
            <person name="Peters I.R."/>
            <person name="Darby A.C."/>
            <person name="Radford A.D."/>
            <person name="Tasker S."/>
        </authorList>
    </citation>
    <scope>NUCLEOTIDE SEQUENCE [LARGE SCALE GENOMIC DNA]</scope>
    <source>
        <strain evidence="2 3">Langford 1</strain>
    </source>
</reference>
<dbReference type="Proteomes" id="UP000008637">
    <property type="component" value="Chromosome"/>
</dbReference>